<keyword evidence="3" id="KW-1185">Reference proteome</keyword>
<feature type="compositionally biased region" description="Polar residues" evidence="1">
    <location>
        <begin position="75"/>
        <end position="89"/>
    </location>
</feature>
<evidence type="ECO:0000313" key="3">
    <source>
        <dbReference type="Proteomes" id="UP000245865"/>
    </source>
</evidence>
<dbReference type="Proteomes" id="UP000245865">
    <property type="component" value="Unassembled WGS sequence"/>
</dbReference>
<reference evidence="2 3" key="1">
    <citation type="submission" date="2018-05" db="EMBL/GenBank/DDBJ databases">
        <title>Comparative genomic sequence analysis between strain HN4 and CCM 8460T (Falsochrobactrum ovis) will provide more evidence to prove that HN4 is a new species of Falsochrobactrum.</title>
        <authorList>
            <person name="Lyu W."/>
            <person name="Sun L."/>
            <person name="Yao L."/>
        </authorList>
    </citation>
    <scope>NUCLEOTIDE SEQUENCE [LARGE SCALE GENOMIC DNA]</scope>
    <source>
        <strain evidence="2 3">HN4</strain>
    </source>
</reference>
<protein>
    <recommendedName>
        <fullName evidence="4">HK97 gp10 family phage protein</fullName>
    </recommendedName>
</protein>
<organism evidence="2 3">
    <name type="scientific">Falsochrobactrum shanghaiense</name>
    <dbReference type="NCBI Taxonomy" id="2201899"/>
    <lineage>
        <taxon>Bacteria</taxon>
        <taxon>Pseudomonadati</taxon>
        <taxon>Pseudomonadota</taxon>
        <taxon>Alphaproteobacteria</taxon>
        <taxon>Hyphomicrobiales</taxon>
        <taxon>Brucellaceae</taxon>
        <taxon>Falsochrobactrum</taxon>
    </lineage>
</organism>
<dbReference type="RefSeq" id="WP_109705721.1">
    <property type="nucleotide sequence ID" value="NZ_QGDB01000002.1"/>
</dbReference>
<name>A0A316JA33_9HYPH</name>
<accession>A0A316JA33</accession>
<sequence>MAMSIIGMERLKRKLARIPDTVKKRAQTDLMLAGREINMRQRTFVPVDDGTLRASIRTEPLTDGTVGVSVAAGGPTTTKPVRNSEKGNSPTYDYALAIEYGTKDAAPKSFFWPGYKLGKRKAMSRARTGIRRAMREAVKNG</sequence>
<dbReference type="OrthoDB" id="8480914at2"/>
<evidence type="ECO:0008006" key="4">
    <source>
        <dbReference type="Google" id="ProtNLM"/>
    </source>
</evidence>
<evidence type="ECO:0000313" key="2">
    <source>
        <dbReference type="EMBL" id="PWL18827.1"/>
    </source>
</evidence>
<dbReference type="EMBL" id="QGDB01000002">
    <property type="protein sequence ID" value="PWL18827.1"/>
    <property type="molecule type" value="Genomic_DNA"/>
</dbReference>
<comment type="caution">
    <text evidence="2">The sequence shown here is derived from an EMBL/GenBank/DDBJ whole genome shotgun (WGS) entry which is preliminary data.</text>
</comment>
<feature type="region of interest" description="Disordered" evidence="1">
    <location>
        <begin position="65"/>
        <end position="89"/>
    </location>
</feature>
<dbReference type="AlphaFoldDB" id="A0A316JA33"/>
<proteinExistence type="predicted"/>
<evidence type="ECO:0000256" key="1">
    <source>
        <dbReference type="SAM" id="MobiDB-lite"/>
    </source>
</evidence>
<gene>
    <name evidence="2" type="ORF">DKP76_07115</name>
</gene>